<accession>A0A2T3ZPS2</accession>
<sequence>MQMQTKASKGSCRLDRRKCPLQCSESSTESSRAEQRSRLSYRAVVGLAAAPRPGCGAVSNCSAGRPGTYRRPGWTRTSTRAAVALVVLPVDLTPFWLERLGRFAEAQNLSVGTPSHRRDEASQHAPCVVRARVPVESVCAEARPELKLVPVQSARQRLHLLSYCHQGQTASGMGVPPPSSSLSSLSSSSLAAANDTRDAIALSRRASSRPSELGIALVFPALIHARLTAKDACIHVHVDAVCPGPRLASSPFPVLASFPSPTVGLARTDRQRLAGSHRGERPRWTLAPPLRLRVSASTGNLAAFGSAL</sequence>
<protein>
    <submittedName>
        <fullName evidence="1">Uncharacterized protein</fullName>
    </submittedName>
</protein>
<name>A0A2T3ZPS2_TRIA4</name>
<proteinExistence type="predicted"/>
<evidence type="ECO:0000313" key="2">
    <source>
        <dbReference type="Proteomes" id="UP000240493"/>
    </source>
</evidence>
<dbReference type="EMBL" id="KZ679256">
    <property type="protein sequence ID" value="PTB46813.1"/>
    <property type="molecule type" value="Genomic_DNA"/>
</dbReference>
<keyword evidence="2" id="KW-1185">Reference proteome</keyword>
<evidence type="ECO:0000313" key="1">
    <source>
        <dbReference type="EMBL" id="PTB46813.1"/>
    </source>
</evidence>
<dbReference type="Proteomes" id="UP000240493">
    <property type="component" value="Unassembled WGS sequence"/>
</dbReference>
<dbReference type="AlphaFoldDB" id="A0A2T3ZPS2"/>
<reference evidence="1 2" key="1">
    <citation type="submission" date="2016-07" db="EMBL/GenBank/DDBJ databases">
        <title>Multiple horizontal gene transfer events from other fungi enriched the ability of initially mycotrophic Trichoderma (Ascomycota) to feed on dead plant biomass.</title>
        <authorList>
            <consortium name="DOE Joint Genome Institute"/>
            <person name="Aerts A."/>
            <person name="Atanasova L."/>
            <person name="Chenthamara K."/>
            <person name="Zhang J."/>
            <person name="Grujic M."/>
            <person name="Henrissat B."/>
            <person name="Kuo A."/>
            <person name="Salamov A."/>
            <person name="Lipzen A."/>
            <person name="Labutti K."/>
            <person name="Barry K."/>
            <person name="Miao Y."/>
            <person name="Rahimi M.J."/>
            <person name="Shen Q."/>
            <person name="Grigoriev I.V."/>
            <person name="Kubicek C.P."/>
            <person name="Druzhinina I.S."/>
        </authorList>
    </citation>
    <scope>NUCLEOTIDE SEQUENCE [LARGE SCALE GENOMIC DNA]</scope>
    <source>
        <strain evidence="1 2">CBS 433.97</strain>
    </source>
</reference>
<gene>
    <name evidence="1" type="ORF">M441DRAFT_64072</name>
</gene>
<organism evidence="1 2">
    <name type="scientific">Trichoderma asperellum (strain ATCC 204424 / CBS 433.97 / NBRC 101777)</name>
    <dbReference type="NCBI Taxonomy" id="1042311"/>
    <lineage>
        <taxon>Eukaryota</taxon>
        <taxon>Fungi</taxon>
        <taxon>Dikarya</taxon>
        <taxon>Ascomycota</taxon>
        <taxon>Pezizomycotina</taxon>
        <taxon>Sordariomycetes</taxon>
        <taxon>Hypocreomycetidae</taxon>
        <taxon>Hypocreales</taxon>
        <taxon>Hypocreaceae</taxon>
        <taxon>Trichoderma</taxon>
    </lineage>
</organism>
<dbReference type="OrthoDB" id="10521490at2759"/>